<keyword evidence="3" id="KW-0539">Nucleus</keyword>
<evidence type="ECO:0000259" key="5">
    <source>
        <dbReference type="Pfam" id="PF04935"/>
    </source>
</evidence>
<keyword evidence="8" id="KW-1185">Reference proteome</keyword>
<comment type="similarity">
    <text evidence="2">Belongs to the SURF6 family.</text>
</comment>
<feature type="compositionally biased region" description="Basic residues" evidence="4">
    <location>
        <begin position="298"/>
        <end position="312"/>
    </location>
</feature>
<evidence type="ECO:0000259" key="6">
    <source>
        <dbReference type="Pfam" id="PF15459"/>
    </source>
</evidence>
<dbReference type="GO" id="GO:0003677">
    <property type="term" value="F:DNA binding"/>
    <property type="evidence" value="ECO:0007669"/>
    <property type="project" value="TreeGrafter"/>
</dbReference>
<feature type="domain" description="Ribosomal RNA-processing protein 14 N-terminal" evidence="6">
    <location>
        <begin position="11"/>
        <end position="66"/>
    </location>
</feature>
<sequence length="373" mass="42580">MTTPAATLRASLERHNEAFESLLKLIPAKYYLLASKYQKHKKNKKEDKQAIKEASKKAKKAKLDPTNNKTIIDLQNEALREKEDSTPSKGKKRKIPEDDSDSGDDMTMQIDVDMSDADDDAEESEAEGEEKLVPLPESGGIESLRKKLHDRMAQLRNRGRSTIGGAGDRDELLEERRRQRAAMRERRRKETKEKIKRAEEMKGKKNKDSREEKKEGQFYEVTNVAFGNIVGESSSKKTERLKTTSDPQQALEQLAARKEKLAAMPAEKRKAIEEKEKWDKAEARLEGVKIRDDEGRLKKAAKRKEKAKVKSKKAWDERKEQVTASMAAKQKKRTDNIAARNERRKDNKKKGKSRPGFEGKTFGKSNSKSKGKK</sequence>
<proteinExistence type="inferred from homology"/>
<dbReference type="PANTHER" id="PTHR14369">
    <property type="entry name" value="SURFEIT LOCUS PROTEIN 6"/>
    <property type="match status" value="1"/>
</dbReference>
<evidence type="ECO:0000256" key="3">
    <source>
        <dbReference type="ARBA" id="ARBA00023242"/>
    </source>
</evidence>
<feature type="compositionally biased region" description="Basic and acidic residues" evidence="4">
    <location>
        <begin position="167"/>
        <end position="214"/>
    </location>
</feature>
<feature type="domain" description="Ribosomal RNA-processing protein 14/surfeit locus protein 6 C-terminal" evidence="5">
    <location>
        <begin position="171"/>
        <end position="350"/>
    </location>
</feature>
<evidence type="ECO:0000256" key="4">
    <source>
        <dbReference type="SAM" id="MobiDB-lite"/>
    </source>
</evidence>
<organism evidence="7 8">
    <name type="scientific">Leucocoprinus birnbaumii</name>
    <dbReference type="NCBI Taxonomy" id="56174"/>
    <lineage>
        <taxon>Eukaryota</taxon>
        <taxon>Fungi</taxon>
        <taxon>Dikarya</taxon>
        <taxon>Basidiomycota</taxon>
        <taxon>Agaricomycotina</taxon>
        <taxon>Agaricomycetes</taxon>
        <taxon>Agaricomycetidae</taxon>
        <taxon>Agaricales</taxon>
        <taxon>Agaricineae</taxon>
        <taxon>Agaricaceae</taxon>
        <taxon>Leucocoprinus</taxon>
    </lineage>
</organism>
<dbReference type="PANTHER" id="PTHR14369:SF0">
    <property type="entry name" value="SURFEIT LOCUS PROTEIN 6"/>
    <property type="match status" value="1"/>
</dbReference>
<evidence type="ECO:0008006" key="9">
    <source>
        <dbReference type="Google" id="ProtNLM"/>
    </source>
</evidence>
<feature type="compositionally biased region" description="Basic and acidic residues" evidence="4">
    <location>
        <begin position="44"/>
        <end position="56"/>
    </location>
</feature>
<gene>
    <name evidence="7" type="ORF">NP233_g3613</name>
</gene>
<feature type="region of interest" description="Disordered" evidence="4">
    <location>
        <begin position="297"/>
        <end position="373"/>
    </location>
</feature>
<name>A0AAD5VW60_9AGAR</name>
<comment type="subcellular location">
    <subcellularLocation>
        <location evidence="1">Nucleus</location>
    </subcellularLocation>
</comment>
<dbReference type="Proteomes" id="UP001213000">
    <property type="component" value="Unassembled WGS sequence"/>
</dbReference>
<dbReference type="AlphaFoldDB" id="A0AAD5VW60"/>
<protein>
    <recommendedName>
        <fullName evidence="9">SURF6-domain-containing protein</fullName>
    </recommendedName>
</protein>
<feature type="compositionally biased region" description="Acidic residues" evidence="4">
    <location>
        <begin position="113"/>
        <end position="128"/>
    </location>
</feature>
<dbReference type="GO" id="GO:0042273">
    <property type="term" value="P:ribosomal large subunit biogenesis"/>
    <property type="evidence" value="ECO:0007669"/>
    <property type="project" value="TreeGrafter"/>
</dbReference>
<dbReference type="EMBL" id="JANIEX010000176">
    <property type="protein sequence ID" value="KAJ3571647.1"/>
    <property type="molecule type" value="Genomic_DNA"/>
</dbReference>
<evidence type="ECO:0000256" key="1">
    <source>
        <dbReference type="ARBA" id="ARBA00004123"/>
    </source>
</evidence>
<dbReference type="InterPro" id="IPR007019">
    <property type="entry name" value="SURF6"/>
</dbReference>
<comment type="caution">
    <text evidence="7">The sequence shown here is derived from an EMBL/GenBank/DDBJ whole genome shotgun (WGS) entry which is preliminary data.</text>
</comment>
<dbReference type="Pfam" id="PF04935">
    <property type="entry name" value="SURF6"/>
    <property type="match status" value="1"/>
</dbReference>
<evidence type="ECO:0000256" key="2">
    <source>
        <dbReference type="ARBA" id="ARBA00005904"/>
    </source>
</evidence>
<dbReference type="GO" id="GO:0003723">
    <property type="term" value="F:RNA binding"/>
    <property type="evidence" value="ECO:0007669"/>
    <property type="project" value="TreeGrafter"/>
</dbReference>
<evidence type="ECO:0000313" key="7">
    <source>
        <dbReference type="EMBL" id="KAJ3571647.1"/>
    </source>
</evidence>
<feature type="region of interest" description="Disordered" evidence="4">
    <location>
        <begin position="38"/>
        <end position="214"/>
    </location>
</feature>
<dbReference type="GO" id="GO:0005730">
    <property type="term" value="C:nucleolus"/>
    <property type="evidence" value="ECO:0007669"/>
    <property type="project" value="TreeGrafter"/>
</dbReference>
<reference evidence="7" key="1">
    <citation type="submission" date="2022-07" db="EMBL/GenBank/DDBJ databases">
        <title>Genome Sequence of Leucocoprinus birnbaumii.</title>
        <authorList>
            <person name="Buettner E."/>
        </authorList>
    </citation>
    <scope>NUCLEOTIDE SEQUENCE</scope>
    <source>
        <strain evidence="7">VT141</strain>
    </source>
</reference>
<dbReference type="InterPro" id="IPR029188">
    <property type="entry name" value="Rrp14_N"/>
</dbReference>
<dbReference type="GO" id="GO:0042274">
    <property type="term" value="P:ribosomal small subunit biogenesis"/>
    <property type="evidence" value="ECO:0007669"/>
    <property type="project" value="TreeGrafter"/>
</dbReference>
<dbReference type="Pfam" id="PF15459">
    <property type="entry name" value="RRP14"/>
    <property type="match status" value="1"/>
</dbReference>
<accession>A0AAD5VW60</accession>
<evidence type="ECO:0000313" key="8">
    <source>
        <dbReference type="Proteomes" id="UP001213000"/>
    </source>
</evidence>
<dbReference type="InterPro" id="IPR029190">
    <property type="entry name" value="Rrp14/SURF6_C"/>
</dbReference>